<gene>
    <name evidence="15" type="ORF">AYP45_13280</name>
</gene>
<comment type="similarity">
    <text evidence="2 13">Belongs to the CRISPR-associated exonuclease Cas4 family.</text>
</comment>
<dbReference type="Pfam" id="PF01930">
    <property type="entry name" value="Cas_Cas4"/>
    <property type="match status" value="1"/>
</dbReference>
<feature type="domain" description="DUF83" evidence="14">
    <location>
        <begin position="16"/>
        <end position="203"/>
    </location>
</feature>
<evidence type="ECO:0000256" key="12">
    <source>
        <dbReference type="ARBA" id="ARBA00023211"/>
    </source>
</evidence>
<dbReference type="InterPro" id="IPR022765">
    <property type="entry name" value="Dna2/Cas4_DUF83"/>
</dbReference>
<protein>
    <recommendedName>
        <fullName evidence="4 13">CRISPR-associated exonuclease Cas4</fullName>
        <ecNumber evidence="3 13">3.1.12.1</ecNumber>
    </recommendedName>
</protein>
<evidence type="ECO:0000256" key="9">
    <source>
        <dbReference type="ARBA" id="ARBA00023004"/>
    </source>
</evidence>
<dbReference type="GO" id="GO:0004527">
    <property type="term" value="F:exonuclease activity"/>
    <property type="evidence" value="ECO:0007669"/>
    <property type="project" value="UniProtKB-KW"/>
</dbReference>
<dbReference type="PANTHER" id="PTHR36531">
    <property type="entry name" value="CRISPR-ASSOCIATED EXONUCLEASE CAS4"/>
    <property type="match status" value="1"/>
</dbReference>
<dbReference type="AlphaFoldDB" id="A0A1V4ARJ1"/>
<comment type="function">
    <text evidence="13">CRISPR (clustered regularly interspaced short palindromic repeat) is an adaptive immune system that provides protection against mobile genetic elements (viruses, transposable elements and conjugative plasmids). CRISPR clusters contain sequences complementary to antecedent mobile elements and target invading nucleic acids. CRISPR clusters are transcribed and processed into CRISPR RNA (crRNA).</text>
</comment>
<keyword evidence="11 13" id="KW-0051">Antiviral defense</keyword>
<dbReference type="EC" id="3.1.12.1" evidence="3 13"/>
<comment type="cofactor">
    <cofactor evidence="13">
        <name>Mg(2+)</name>
        <dbReference type="ChEBI" id="CHEBI:18420"/>
    </cofactor>
    <cofactor evidence="13">
        <name>Mn(2+)</name>
        <dbReference type="ChEBI" id="CHEBI:29035"/>
    </cofactor>
    <text evidence="13">Mg(2+) or Mn(2+) required for ssDNA cleavage activity.</text>
</comment>
<sequence>MENKIYSEDDLIPVSALADFTFCERRAALHFIENVWEDNVFTAEGTILHNQVDDVSASEVRGNVRIAHSVWLRSLALGLVGKADVVEFHKTETGGVKLEGISGLWLLFPVEYKRGYLRHELSFAIQLCAQALCLEEMLGGNIPSGAIFYGKTRRRMDVAFDNTLRTKTQDTAKKVHELIESGITPKAEYAKKCEKCSLVELCLPKASSKASSYLSKVLEE</sequence>
<keyword evidence="12 13" id="KW-0464">Manganese</keyword>
<evidence type="ECO:0000256" key="11">
    <source>
        <dbReference type="ARBA" id="ARBA00023118"/>
    </source>
</evidence>
<evidence type="ECO:0000256" key="1">
    <source>
        <dbReference type="ARBA" id="ARBA00001966"/>
    </source>
</evidence>
<dbReference type="InterPro" id="IPR051827">
    <property type="entry name" value="Cas4_exonuclease"/>
</dbReference>
<keyword evidence="5 13" id="KW-0540">Nuclease</keyword>
<keyword evidence="10 13" id="KW-0411">Iron-sulfur</keyword>
<dbReference type="GO" id="GO:0051536">
    <property type="term" value="F:iron-sulfur cluster binding"/>
    <property type="evidence" value="ECO:0007669"/>
    <property type="project" value="UniProtKB-KW"/>
</dbReference>
<keyword evidence="7 13" id="KW-0378">Hydrolase</keyword>
<dbReference type="InterPro" id="IPR011604">
    <property type="entry name" value="PDDEXK-like_dom_sf"/>
</dbReference>
<evidence type="ECO:0000256" key="3">
    <source>
        <dbReference type="ARBA" id="ARBA00012768"/>
    </source>
</evidence>
<dbReference type="InterPro" id="IPR013343">
    <property type="entry name" value="CRISPR-assoc_prot_Cas4"/>
</dbReference>
<evidence type="ECO:0000256" key="6">
    <source>
        <dbReference type="ARBA" id="ARBA00022723"/>
    </source>
</evidence>
<dbReference type="PANTHER" id="PTHR36531:SF6">
    <property type="entry name" value="DNA REPLICATION ATP-DEPENDENT HELICASE_NUCLEASE DNA2"/>
    <property type="match status" value="1"/>
</dbReference>
<keyword evidence="9 13" id="KW-0408">Iron</keyword>
<dbReference type="GO" id="GO:0051607">
    <property type="term" value="P:defense response to virus"/>
    <property type="evidence" value="ECO:0007669"/>
    <property type="project" value="UniProtKB-KW"/>
</dbReference>
<evidence type="ECO:0000256" key="8">
    <source>
        <dbReference type="ARBA" id="ARBA00022839"/>
    </source>
</evidence>
<dbReference type="Gene3D" id="3.90.320.10">
    <property type="match status" value="1"/>
</dbReference>
<comment type="cofactor">
    <cofactor evidence="1">
        <name>[4Fe-4S] cluster</name>
        <dbReference type="ChEBI" id="CHEBI:49883"/>
    </cofactor>
</comment>
<proteinExistence type="inferred from homology"/>
<evidence type="ECO:0000256" key="7">
    <source>
        <dbReference type="ARBA" id="ARBA00022801"/>
    </source>
</evidence>
<evidence type="ECO:0000256" key="13">
    <source>
        <dbReference type="RuleBase" id="RU365022"/>
    </source>
</evidence>
<dbReference type="EMBL" id="AYTS01000125">
    <property type="protein sequence ID" value="OOP55711.1"/>
    <property type="molecule type" value="Genomic_DNA"/>
</dbReference>
<evidence type="ECO:0000313" key="16">
    <source>
        <dbReference type="Proteomes" id="UP000189681"/>
    </source>
</evidence>
<keyword evidence="8 13" id="KW-0269">Exonuclease</keyword>
<name>A0A1V4ARJ1_9BACT</name>
<dbReference type="GO" id="GO:0046872">
    <property type="term" value="F:metal ion binding"/>
    <property type="evidence" value="ECO:0007669"/>
    <property type="project" value="UniProtKB-KW"/>
</dbReference>
<comment type="caution">
    <text evidence="15">The sequence shown here is derived from an EMBL/GenBank/DDBJ whole genome shotgun (WGS) entry which is preliminary data.</text>
</comment>
<accession>A0A1V4ARJ1</accession>
<evidence type="ECO:0000313" key="15">
    <source>
        <dbReference type="EMBL" id="OOP55711.1"/>
    </source>
</evidence>
<dbReference type="STRING" id="1004156.AYP45_13280"/>
<evidence type="ECO:0000256" key="2">
    <source>
        <dbReference type="ARBA" id="ARBA00009189"/>
    </source>
</evidence>
<evidence type="ECO:0000259" key="14">
    <source>
        <dbReference type="Pfam" id="PF01930"/>
    </source>
</evidence>
<keyword evidence="6 13" id="KW-0479">Metal-binding</keyword>
<evidence type="ECO:0000256" key="5">
    <source>
        <dbReference type="ARBA" id="ARBA00022722"/>
    </source>
</evidence>
<reference evidence="15 16" key="1">
    <citation type="journal article" date="2017" name="Water Res.">
        <title>Discovery and metagenomic analysis of an anammox bacterial enrichment related to Candidatus "Brocadia caroliniensis" in a full-scale glycerol-fed nitritation-denitritation separate centrate treatment process.</title>
        <authorList>
            <person name="Park H."/>
            <person name="Brotto A.C."/>
            <person name="van Loosdrecht M.C."/>
            <person name="Chandran K."/>
        </authorList>
    </citation>
    <scope>NUCLEOTIDE SEQUENCE [LARGE SCALE GENOMIC DNA]</scope>
    <source>
        <strain evidence="15">26THWARD</strain>
    </source>
</reference>
<dbReference type="NCBIfam" id="TIGR00372">
    <property type="entry name" value="cas4"/>
    <property type="match status" value="1"/>
</dbReference>
<organism evidence="15 16">
    <name type="scientific">Candidatus Brocadia carolinensis</name>
    <dbReference type="NCBI Taxonomy" id="1004156"/>
    <lineage>
        <taxon>Bacteria</taxon>
        <taxon>Pseudomonadati</taxon>
        <taxon>Planctomycetota</taxon>
        <taxon>Candidatus Brocadiia</taxon>
        <taxon>Candidatus Brocadiales</taxon>
        <taxon>Candidatus Brocadiaceae</taxon>
        <taxon>Candidatus Brocadia</taxon>
    </lineage>
</organism>
<dbReference type="Proteomes" id="UP000189681">
    <property type="component" value="Unassembled WGS sequence"/>
</dbReference>
<evidence type="ECO:0000256" key="10">
    <source>
        <dbReference type="ARBA" id="ARBA00023014"/>
    </source>
</evidence>
<comment type="cofactor">
    <cofactor evidence="13">
        <name>iron-sulfur cluster</name>
        <dbReference type="ChEBI" id="CHEBI:30408"/>
    </cofactor>
</comment>
<evidence type="ECO:0000256" key="4">
    <source>
        <dbReference type="ARBA" id="ARBA00020049"/>
    </source>
</evidence>